<sequence length="732" mass="82587">MDAATSLTNPKLSWNIYHRQVLCCLYRFFECNHDQLSVLFSTIFRSDLRHCGFGDQNASYARLHAQWDWLKRQKRPVWYHVHIHTEFRKDREWRDIIHRIRLTAFELGLLLQEKLFDTIHIPNDDFDVNNHTDEYLGSVLLANQAQVQHSSGGDVVTDEPFAGESSSQSPQYPSTVVTGTPMTDATPISIEDELTAPDIQNPVMDGPPPLGTHTIDDSSENFDPLVTSHGKACFWCVREGIRLEDDTPTVPGITVDESLHDHNQEINEHSPGLDAENVALADLNNHDSSDLPGLCGVDDLPPLLYRWFNANSQGINSETIFVAGCFTRTYPDITSPSQTSKEDFLEMFEAHARRVKIPTPFISVFARQLAPIHRALRNGHNAKISVFDPRKIHTPVFQAQSLASTTGTEVYHWKGYGEFAVWGCIPGEAVVSTFDITTLEHIASRDVEIRDFLQLSLIKEQSMCDHRLRRLLRANLEAYEYEDCYSLLKRLARELGMPREFHESFAMGMYQAWTRDLGGLCREREDLLYPPSVSPEPPITDQGNAPIIDRLDQRFTRSISESTTSYIPTKSDDGSCSESSSDEEDTMSQSPEAICPRRDTASPDFSVASDTDDSVELNFRPHSLAATNYVEMLEVAVLPTPPGTSRYFHHSSNVSLTVPPLTLGTLNLSTTLNDGLDFDDEPEWPSEGETFDGNNTPTRSRYFNHNGGYMHSPRPSLQEQNPFVLSDDEMEP</sequence>
<feature type="compositionally biased region" description="Polar residues" evidence="1">
    <location>
        <begin position="692"/>
        <end position="703"/>
    </location>
</feature>
<feature type="region of interest" description="Disordered" evidence="1">
    <location>
        <begin position="681"/>
        <end position="732"/>
    </location>
</feature>
<evidence type="ECO:0000313" key="3">
    <source>
        <dbReference type="EMBL" id="CEJ61286.1"/>
    </source>
</evidence>
<feature type="region of interest" description="Disordered" evidence="1">
    <location>
        <begin position="561"/>
        <end position="613"/>
    </location>
</feature>
<dbReference type="AlphaFoldDB" id="A0A0F7TZB2"/>
<feature type="region of interest" description="Disordered" evidence="1">
    <location>
        <begin position="151"/>
        <end position="175"/>
    </location>
</feature>
<feature type="region of interest" description="Disordered" evidence="1">
    <location>
        <begin position="528"/>
        <end position="547"/>
    </location>
</feature>
<gene>
    <name evidence="3" type="ORF">PMG11_09823</name>
</gene>
<reference evidence="4" key="1">
    <citation type="journal article" date="2015" name="Genome Announc.">
        <title>Draft genome sequence of the fungus Penicillium brasilianum MG11.</title>
        <authorList>
            <person name="Horn F."/>
            <person name="Linde J."/>
            <person name="Mattern D.J."/>
            <person name="Walther G."/>
            <person name="Guthke R."/>
            <person name="Brakhage A.A."/>
            <person name="Valiante V."/>
        </authorList>
    </citation>
    <scope>NUCLEOTIDE SEQUENCE [LARGE SCALE GENOMIC DNA]</scope>
    <source>
        <strain evidence="4">MG11</strain>
    </source>
</reference>
<dbReference type="Proteomes" id="UP000042958">
    <property type="component" value="Unassembled WGS sequence"/>
</dbReference>
<dbReference type="Pfam" id="PF24494">
    <property type="entry name" value="DUF7587"/>
    <property type="match status" value="1"/>
</dbReference>
<organism evidence="3 4">
    <name type="scientific">Penicillium brasilianum</name>
    <dbReference type="NCBI Taxonomy" id="104259"/>
    <lineage>
        <taxon>Eukaryota</taxon>
        <taxon>Fungi</taxon>
        <taxon>Dikarya</taxon>
        <taxon>Ascomycota</taxon>
        <taxon>Pezizomycotina</taxon>
        <taxon>Eurotiomycetes</taxon>
        <taxon>Eurotiomycetidae</taxon>
        <taxon>Eurotiales</taxon>
        <taxon>Aspergillaceae</taxon>
        <taxon>Penicillium</taxon>
    </lineage>
</organism>
<dbReference type="InterPro" id="IPR056009">
    <property type="entry name" value="DUF7587"/>
</dbReference>
<evidence type="ECO:0000259" key="2">
    <source>
        <dbReference type="Pfam" id="PF24494"/>
    </source>
</evidence>
<dbReference type="OrthoDB" id="5397734at2759"/>
<proteinExistence type="predicted"/>
<accession>A0A0F7TZB2</accession>
<dbReference type="EMBL" id="CDHK01000010">
    <property type="protein sequence ID" value="CEJ61286.1"/>
    <property type="molecule type" value="Genomic_DNA"/>
</dbReference>
<evidence type="ECO:0000256" key="1">
    <source>
        <dbReference type="SAM" id="MobiDB-lite"/>
    </source>
</evidence>
<feature type="domain" description="DUF7587" evidence="2">
    <location>
        <begin position="300"/>
        <end position="439"/>
    </location>
</feature>
<evidence type="ECO:0000313" key="4">
    <source>
        <dbReference type="Proteomes" id="UP000042958"/>
    </source>
</evidence>
<feature type="compositionally biased region" description="Acidic residues" evidence="1">
    <location>
        <begin position="681"/>
        <end position="690"/>
    </location>
</feature>
<keyword evidence="4" id="KW-1185">Reference proteome</keyword>
<protein>
    <recommendedName>
        <fullName evidence="2">DUF7587 domain-containing protein</fullName>
    </recommendedName>
</protein>
<name>A0A0F7TZB2_PENBI</name>
<feature type="compositionally biased region" description="Polar residues" evidence="1">
    <location>
        <begin position="164"/>
        <end position="175"/>
    </location>
</feature>